<feature type="region of interest" description="Disordered" evidence="6">
    <location>
        <begin position="63"/>
        <end position="140"/>
    </location>
</feature>
<dbReference type="GO" id="GO:0005634">
    <property type="term" value="C:nucleus"/>
    <property type="evidence" value="ECO:0007669"/>
    <property type="project" value="UniProtKB-SubCell"/>
</dbReference>
<keyword evidence="1" id="KW-0132">Cell division</keyword>
<dbReference type="InterPro" id="IPR018605">
    <property type="entry name" value="Sororin"/>
</dbReference>
<dbReference type="GO" id="GO:0006302">
    <property type="term" value="P:double-strand break repair"/>
    <property type="evidence" value="ECO:0007669"/>
    <property type="project" value="TreeGrafter"/>
</dbReference>
<comment type="similarity">
    <text evidence="5">Belongs to the sororin family.</text>
</comment>
<keyword evidence="9" id="KW-1185">Reference proteome</keyword>
<evidence type="ECO:0000256" key="3">
    <source>
        <dbReference type="ARBA" id="ARBA00023242"/>
    </source>
</evidence>
<organism evidence="8 9">
    <name type="scientific">Mola mola</name>
    <name type="common">Ocean sunfish</name>
    <name type="synonym">Tetraodon mola</name>
    <dbReference type="NCBI Taxonomy" id="94237"/>
    <lineage>
        <taxon>Eukaryota</taxon>
        <taxon>Metazoa</taxon>
        <taxon>Chordata</taxon>
        <taxon>Craniata</taxon>
        <taxon>Vertebrata</taxon>
        <taxon>Euteleostomi</taxon>
        <taxon>Actinopterygii</taxon>
        <taxon>Neopterygii</taxon>
        <taxon>Teleostei</taxon>
        <taxon>Neoteleostei</taxon>
        <taxon>Acanthomorphata</taxon>
        <taxon>Eupercaria</taxon>
        <taxon>Tetraodontiformes</taxon>
        <taxon>Molidae</taxon>
        <taxon>Mola</taxon>
    </lineage>
</organism>
<dbReference type="Proteomes" id="UP000261620">
    <property type="component" value="Unplaced"/>
</dbReference>
<proteinExistence type="inferred from homology"/>
<dbReference type="GO" id="GO:0007064">
    <property type="term" value="P:mitotic sister chromatid cohesion"/>
    <property type="evidence" value="ECO:0007669"/>
    <property type="project" value="TreeGrafter"/>
</dbReference>
<feature type="compositionally biased region" description="Polar residues" evidence="6">
    <location>
        <begin position="93"/>
        <end position="103"/>
    </location>
</feature>
<evidence type="ECO:0000256" key="1">
    <source>
        <dbReference type="ARBA" id="ARBA00022618"/>
    </source>
</evidence>
<dbReference type="Ensembl" id="ENSMMOT00000018175.1">
    <property type="protein sequence ID" value="ENSMMOP00000017884.1"/>
    <property type="gene ID" value="ENSMMOG00000013569.1"/>
</dbReference>
<keyword evidence="3" id="KW-0539">Nucleus</keyword>
<reference evidence="8" key="2">
    <citation type="submission" date="2025-09" db="UniProtKB">
        <authorList>
            <consortium name="Ensembl"/>
        </authorList>
    </citation>
    <scope>IDENTIFICATION</scope>
</reference>
<dbReference type="GO" id="GO:0031536">
    <property type="term" value="P:positive regulation of exit from mitosis"/>
    <property type="evidence" value="ECO:0007669"/>
    <property type="project" value="TreeGrafter"/>
</dbReference>
<dbReference type="PANTHER" id="PTHR31092">
    <property type="entry name" value="SORORIN"/>
    <property type="match status" value="1"/>
</dbReference>
<evidence type="ECO:0000313" key="8">
    <source>
        <dbReference type="Ensembl" id="ENSMMOP00000017884.1"/>
    </source>
</evidence>
<evidence type="ECO:0000313" key="9">
    <source>
        <dbReference type="Proteomes" id="UP000261620"/>
    </source>
</evidence>
<evidence type="ECO:0000256" key="4">
    <source>
        <dbReference type="ARBA" id="ARBA00023306"/>
    </source>
</evidence>
<sequence>MSEKKHTGFKVLKRRRLFFPPHSQHVRASYHFSFCRAERFSGCTLQTVPCLQLLQHIAAKSSHLPQVSTPGSVPERGRSSSAKKKAVMPSPILPSSPTHSGPQQPAVEPGDAEWSQKVRRSYSKLSDKSSNSPDARETLFGFDQLKTPEVVRGAKPSKTRLELSGSLSALNSFTFLLEENNCGSALLEQDANIPGLAVVREKRRRRRVRQIDDAELDAMAAQMNAEFEEAEVFELVVE</sequence>
<dbReference type="GO" id="GO:0007080">
    <property type="term" value="P:mitotic metaphase chromosome alignment"/>
    <property type="evidence" value="ECO:0007669"/>
    <property type="project" value="TreeGrafter"/>
</dbReference>
<keyword evidence="2" id="KW-0498">Mitosis</keyword>
<dbReference type="PANTHER" id="PTHR31092:SF2">
    <property type="entry name" value="SORORIN"/>
    <property type="match status" value="1"/>
</dbReference>
<dbReference type="AlphaFoldDB" id="A0A3Q3X740"/>
<dbReference type="GO" id="GO:0051301">
    <property type="term" value="P:cell division"/>
    <property type="evidence" value="ECO:0007669"/>
    <property type="project" value="UniProtKB-KW"/>
</dbReference>
<feature type="domain" description="Sororin C-terminal region" evidence="7">
    <location>
        <begin position="215"/>
        <end position="238"/>
    </location>
</feature>
<evidence type="ECO:0000256" key="5">
    <source>
        <dbReference type="ARBA" id="ARBA00093465"/>
    </source>
</evidence>
<dbReference type="STRING" id="94237.ENSMMOP00000017884"/>
<keyword evidence="4" id="KW-0131">Cell cycle</keyword>
<dbReference type="OMA" id="YYHVSKA"/>
<accession>A0A3Q3X740</accession>
<evidence type="ECO:0000256" key="2">
    <source>
        <dbReference type="ARBA" id="ARBA00022776"/>
    </source>
</evidence>
<dbReference type="InterPro" id="IPR057337">
    <property type="entry name" value="Sororin_C"/>
</dbReference>
<protein>
    <recommendedName>
        <fullName evidence="7">Sororin C-terminal region domain-containing protein</fullName>
    </recommendedName>
</protein>
<evidence type="ECO:0000256" key="6">
    <source>
        <dbReference type="SAM" id="MobiDB-lite"/>
    </source>
</evidence>
<name>A0A3Q3X740_MOLML</name>
<reference evidence="8" key="1">
    <citation type="submission" date="2025-08" db="UniProtKB">
        <authorList>
            <consortium name="Ensembl"/>
        </authorList>
    </citation>
    <scope>IDENTIFICATION</scope>
</reference>
<evidence type="ECO:0000259" key="7">
    <source>
        <dbReference type="Pfam" id="PF25220"/>
    </source>
</evidence>
<dbReference type="Pfam" id="PF25220">
    <property type="entry name" value="Sororin_C"/>
    <property type="match status" value="1"/>
</dbReference>